<accession>U2GI28</accession>
<proteinExistence type="predicted"/>
<protein>
    <submittedName>
        <fullName evidence="1">Uncharacterized protein</fullName>
    </submittedName>
</protein>
<dbReference type="EMBL" id="ANNI01000007">
    <property type="protein sequence ID" value="ERJ25633.1"/>
    <property type="molecule type" value="Genomic_DNA"/>
</dbReference>
<dbReference type="PATRIC" id="fig|1242969.3.peg.1198"/>
<evidence type="ECO:0000313" key="1">
    <source>
        <dbReference type="EMBL" id="ERJ25633.1"/>
    </source>
</evidence>
<comment type="caution">
    <text evidence="1">The sequence shown here is derived from an EMBL/GenBank/DDBJ whole genome shotgun (WGS) entry which is preliminary data.</text>
</comment>
<sequence length="40" mass="4740">MFLISFCFISYKLSLFLSKSLSYALLKWLTLKFFRNLNAA</sequence>
<reference evidence="1 2" key="1">
    <citation type="journal article" date="2013" name="BMC Genomics">
        <title>Comparative genomics of Campylobacter concisus isolates reveals genetic diversity and provides insights into disease association.</title>
        <authorList>
            <person name="Deshpande N.P."/>
            <person name="Kaakoush N.O."/>
            <person name="Wilkins M.R."/>
            <person name="Mitchell H.M."/>
        </authorList>
    </citation>
    <scope>NUCLEOTIDE SEQUENCE [LARGE SCALE GENOMIC DNA]</scope>
    <source>
        <strain evidence="1 2">ATCC 51562</strain>
    </source>
</reference>
<organism evidence="1 2">
    <name type="scientific">Campylobacter concisus ATCC 51562</name>
    <dbReference type="NCBI Taxonomy" id="1242969"/>
    <lineage>
        <taxon>Bacteria</taxon>
        <taxon>Pseudomonadati</taxon>
        <taxon>Campylobacterota</taxon>
        <taxon>Epsilonproteobacteria</taxon>
        <taxon>Campylobacterales</taxon>
        <taxon>Campylobacteraceae</taxon>
        <taxon>Campylobacter</taxon>
    </lineage>
</organism>
<dbReference type="Proteomes" id="UP000016627">
    <property type="component" value="Unassembled WGS sequence"/>
</dbReference>
<gene>
    <name evidence="1" type="ORF">ATCC51562_1274</name>
</gene>
<evidence type="ECO:0000313" key="2">
    <source>
        <dbReference type="Proteomes" id="UP000016627"/>
    </source>
</evidence>
<name>U2GI28_9BACT</name>
<dbReference type="AlphaFoldDB" id="U2GI28"/>